<reference evidence="10" key="2">
    <citation type="journal article" date="2014" name="Nat. Commun.">
        <title>The cavefish genome reveals candidate genes for eye loss.</title>
        <authorList>
            <person name="McGaugh S.E."/>
            <person name="Gross J.B."/>
            <person name="Aken B."/>
            <person name="Blin M."/>
            <person name="Borowsky R."/>
            <person name="Chalopin D."/>
            <person name="Hinaux H."/>
            <person name="Jeffery W.R."/>
            <person name="Keene A."/>
            <person name="Ma L."/>
            <person name="Minx P."/>
            <person name="Murphy D."/>
            <person name="O'Quin K.E."/>
            <person name="Retaux S."/>
            <person name="Rohner N."/>
            <person name="Searle S.M."/>
            <person name="Stahl B.A."/>
            <person name="Tabin C."/>
            <person name="Volff J.N."/>
            <person name="Yoshizawa M."/>
            <person name="Warren W.C."/>
        </authorList>
    </citation>
    <scope>NUCLEOTIDE SEQUENCE [LARGE SCALE GENOMIC DNA]</scope>
    <source>
        <strain evidence="10">female</strain>
    </source>
</reference>
<evidence type="ECO:0000256" key="1">
    <source>
        <dbReference type="ARBA" id="ARBA00004282"/>
    </source>
</evidence>
<dbReference type="Ensembl" id="ENSAMXT00000056384.1">
    <property type="protein sequence ID" value="ENSAMXP00000054701.1"/>
    <property type="gene ID" value="ENSAMXG00000006003.2"/>
</dbReference>
<dbReference type="PROSITE" id="PS50831">
    <property type="entry name" value="SOHO"/>
    <property type="match status" value="1"/>
</dbReference>
<feature type="compositionally biased region" description="Low complexity" evidence="6">
    <location>
        <begin position="542"/>
        <end position="560"/>
    </location>
</feature>
<dbReference type="PROSITE" id="PS50002">
    <property type="entry name" value="SH3"/>
    <property type="match status" value="3"/>
</dbReference>
<reference evidence="9" key="3">
    <citation type="submission" date="2025-08" db="UniProtKB">
        <authorList>
            <consortium name="Ensembl"/>
        </authorList>
    </citation>
    <scope>IDENTIFICATION</scope>
</reference>
<feature type="compositionally biased region" description="Low complexity" evidence="6">
    <location>
        <begin position="1245"/>
        <end position="1300"/>
    </location>
</feature>
<evidence type="ECO:0000256" key="5">
    <source>
        <dbReference type="PROSITE-ProRule" id="PRU00192"/>
    </source>
</evidence>
<feature type="compositionally biased region" description="Polar residues" evidence="6">
    <location>
        <begin position="381"/>
        <end position="391"/>
    </location>
</feature>
<dbReference type="Pfam" id="PF07653">
    <property type="entry name" value="SH3_2"/>
    <property type="match status" value="1"/>
</dbReference>
<accession>A0A3B1KLB7</accession>
<dbReference type="SMART" id="SM00459">
    <property type="entry name" value="Sorb"/>
    <property type="match status" value="1"/>
</dbReference>
<protein>
    <submittedName>
        <fullName evidence="9">Sorbin and SH3 domain containing 2</fullName>
    </submittedName>
</protein>
<feature type="region of interest" description="Disordered" evidence="6">
    <location>
        <begin position="307"/>
        <end position="404"/>
    </location>
</feature>
<dbReference type="GeneTree" id="ENSGT00940000157056"/>
<feature type="domain" description="SH3" evidence="7">
    <location>
        <begin position="1658"/>
        <end position="1717"/>
    </location>
</feature>
<evidence type="ECO:0000313" key="9">
    <source>
        <dbReference type="Ensembl" id="ENSAMXP00000054701.1"/>
    </source>
</evidence>
<evidence type="ECO:0000256" key="2">
    <source>
        <dbReference type="ARBA" id="ARBA00022443"/>
    </source>
</evidence>
<keyword evidence="2 5" id="KW-0728">SH3 domain</keyword>
<keyword evidence="4" id="KW-0965">Cell junction</keyword>
<feature type="compositionally biased region" description="Pro residues" evidence="6">
    <location>
        <begin position="1572"/>
        <end position="1598"/>
    </location>
</feature>
<feature type="compositionally biased region" description="Polar residues" evidence="6">
    <location>
        <begin position="477"/>
        <end position="495"/>
    </location>
</feature>
<feature type="compositionally biased region" description="Basic and acidic residues" evidence="6">
    <location>
        <begin position="395"/>
        <end position="404"/>
    </location>
</feature>
<reference evidence="10" key="1">
    <citation type="submission" date="2013-03" db="EMBL/GenBank/DDBJ databases">
        <authorList>
            <person name="Jeffery W."/>
            <person name="Warren W."/>
            <person name="Wilson R.K."/>
        </authorList>
    </citation>
    <scope>NUCLEOTIDE SEQUENCE</scope>
    <source>
        <strain evidence="10">female</strain>
    </source>
</reference>
<name>A0A3B1KLB7_ASTMX</name>
<evidence type="ECO:0000259" key="8">
    <source>
        <dbReference type="PROSITE" id="PS50831"/>
    </source>
</evidence>
<keyword evidence="3" id="KW-0677">Repeat</keyword>
<organism evidence="9 10">
    <name type="scientific">Astyanax mexicanus</name>
    <name type="common">Blind cave fish</name>
    <name type="synonym">Astyanax fasciatus mexicanus</name>
    <dbReference type="NCBI Taxonomy" id="7994"/>
    <lineage>
        <taxon>Eukaryota</taxon>
        <taxon>Metazoa</taxon>
        <taxon>Chordata</taxon>
        <taxon>Craniata</taxon>
        <taxon>Vertebrata</taxon>
        <taxon>Euteleostomi</taxon>
        <taxon>Actinopterygii</taxon>
        <taxon>Neopterygii</taxon>
        <taxon>Teleostei</taxon>
        <taxon>Ostariophysi</taxon>
        <taxon>Characiformes</taxon>
        <taxon>Characoidei</taxon>
        <taxon>Acestrorhamphidae</taxon>
        <taxon>Acestrorhamphinae</taxon>
        <taxon>Astyanax</taxon>
    </lineage>
</organism>
<proteinExistence type="predicted"/>
<feature type="compositionally biased region" description="Polar residues" evidence="6">
    <location>
        <begin position="327"/>
        <end position="353"/>
    </location>
</feature>
<feature type="compositionally biased region" description="Basic and acidic residues" evidence="6">
    <location>
        <begin position="646"/>
        <end position="657"/>
    </location>
</feature>
<dbReference type="InterPro" id="IPR001452">
    <property type="entry name" value="SH3_domain"/>
</dbReference>
<feature type="compositionally biased region" description="Polar residues" evidence="6">
    <location>
        <begin position="127"/>
        <end position="138"/>
    </location>
</feature>
<dbReference type="Pfam" id="PF14604">
    <property type="entry name" value="SH3_9"/>
    <property type="match status" value="1"/>
</dbReference>
<feature type="compositionally biased region" description="Low complexity" evidence="6">
    <location>
        <begin position="505"/>
        <end position="521"/>
    </location>
</feature>
<feature type="compositionally biased region" description="Basic and acidic residues" evidence="6">
    <location>
        <begin position="251"/>
        <end position="265"/>
    </location>
</feature>
<feature type="region of interest" description="Disordered" evidence="6">
    <location>
        <begin position="629"/>
        <end position="697"/>
    </location>
</feature>
<sequence>MPGLCDFKTAPEGELFNMNTGTDTPSADSDVWRPYSPGGALRNGESATSSLAAKGFRSVRPNLQEKKSPTPREAPLAYPGPPPASHSPPYTSRFSLDYTCSRGSDLQPQAFSPEPPSLSLEPLQGASRCSSRAQSEASTALLEELRACGLDQEGGSETPSPTLSQPSTVTDDMALNVPAASTANGQMTVNGNIGVASSLKSHHQRPFSPSTYPPLPSLSPSLAAMQQSRSTASESSTPIYVNVSSVAPTRASEEERRGTLSRDTHYSGIGPVDESGIPIAIRTTVDRPKDWYKNMFKQIHVVHKPEVDYSGARNTTHPPSNAEKHGPSNSVQAHPAPKSSTYRPITKSISDNGTCGFRAPTSSPLPTSLSAQPRSHDRDTSQGVSSTQNMNEWGPPDRKVDTRKYRAEPRSIFDYEPGKSSILEQERAKSNLNPDELDLENEPWYKFFAELEFGRPPPKKHLDYNPESSLRFHHETSLYQPSTDRSLERPSSSASDNRKRRKSEPATSQPRPQSSQPTTQSIVRPVETPATRLSEPPRSNISQKKPLSTTPSTSSSPSKSKGGDIISTMHSAHMNGQILNHDTSHNSQVATYENGDQNEDTVIKSFSENLKNGWHTEPECSEVWLSTEEASPKLKSRSCDDLLSESQEKGMGDRNRSESTGTLMQNGDPEGSLHSKGQGSEDPREHRSRHRSAHDTPGFLKLYKKMHHINRQELINSEIICSVKARVHKYESDQHKDRCLGTNGCNGEVPRDMVHNRISEFESMIQKSKSMPNLGSECQSRGPSRRSSSPNRSYSIESLLDDEPPARNPPEGRPQYPKIRAQVPIHIQVTSDHLRQPVVQQDYPDSDHEAVVSDLSDFIQIEGSSYCSESDFDHCSYASSESFCGGSSHHHHYQRQLVSSCKGRCPASYTRFTTMIKHERAKQDRRQQLRVEESEMGLSKLAFLVSPVPFRRKRNSSLRHGCIPKSKSCMYEALDSALKDIYDHIRAEKRRGSLPDNSILHRLLAELLPDVSDGNASLQAQEWANPLPHLRSCHPQPDGMCSQDCYQPEYSSLAYSASYHHMDCNNNNQGNHEEHCCEGQDTSRGYTYPELGRHTPQSRRPTPDIREKVPARAIYDFKALTAKELSFKKGETVYITRQIDNNWYEGEQHGKVGIFPISYVEKIPVSERNQPVRPPPPAQSREIGEAVARYNFNADTNVELSLRKGERVILLRQVDQNWFEGRIPETNKQGIFPVSYVDVIKKSPGKSSGQPPGGSLPRSFSSDRVQSRPSPSRPTPSSSSSSSSIPRQHPSLSPSSASRAAHLQAVTGEWLALTLGLSPTDTPAPTPPPLPASFQHEDERLDLLIFGHSPAFTPRNLTPGLKEGHFIPISSPKSYMSPEPTPSPQPYLTSASFTPSPISPTFSTSPRPDSVIEVFAGRKPIGSLEKEQPLPDIKDNFSTIKSDSPKSFSPIDLIVYEPNEENALSSKYTLSSREAEDDVCEELVFIIQASQSKSPVVEETDFYRPVPNTVTEELPKLFIEEDPSEQELPNTFTPVCPVRNEMSQLEAEVSQSSSLRPSPPLSQMPLTSTTPPSSPKFPPSSPRSTPPLPMASQSPPPSSKQLRSQKAKPVLRRDVVVIGKPPRSPVMSRRSCGSPVRGPNYSPSHRSQRTVYTQDPLQTGEPFQAVYNYMPRNEDELELREGDVVDVMEKCDDGWFVGTSRRSKFFGTFPGNYVKRI</sequence>
<feature type="compositionally biased region" description="Polar residues" evidence="6">
    <location>
        <begin position="17"/>
        <end position="27"/>
    </location>
</feature>
<dbReference type="Pfam" id="PF02208">
    <property type="entry name" value="Sorb"/>
    <property type="match status" value="1"/>
</dbReference>
<evidence type="ECO:0000313" key="10">
    <source>
        <dbReference type="Proteomes" id="UP000018467"/>
    </source>
</evidence>
<dbReference type="InterPro" id="IPR050384">
    <property type="entry name" value="Endophilin_SH3RF"/>
</dbReference>
<dbReference type="FunFam" id="2.30.30.40:FF:000001">
    <property type="entry name" value="Sorbin and SH3 domain-containing protein 1 isoform 2"/>
    <property type="match status" value="1"/>
</dbReference>
<feature type="region of interest" description="Disordered" evidence="6">
    <location>
        <begin position="477"/>
        <end position="566"/>
    </location>
</feature>
<dbReference type="InterPro" id="IPR003127">
    <property type="entry name" value="SoHo_dom"/>
</dbReference>
<keyword evidence="10" id="KW-1185">Reference proteome</keyword>
<feature type="region of interest" description="Disordered" evidence="6">
    <location>
        <begin position="765"/>
        <end position="816"/>
    </location>
</feature>
<feature type="region of interest" description="Disordered" evidence="6">
    <location>
        <begin position="1242"/>
        <end position="1300"/>
    </location>
</feature>
<feature type="compositionally biased region" description="Polar residues" evidence="6">
    <location>
        <begin position="765"/>
        <end position="779"/>
    </location>
</feature>
<dbReference type="InterPro" id="IPR036028">
    <property type="entry name" value="SH3-like_dom_sf"/>
</dbReference>
<comment type="subcellular location">
    <subcellularLocation>
        <location evidence="1">Cell junction</location>
    </subcellularLocation>
</comment>
<feature type="region of interest" description="Disordered" evidence="6">
    <location>
        <begin position="1544"/>
        <end position="1653"/>
    </location>
</feature>
<evidence type="ECO:0000256" key="4">
    <source>
        <dbReference type="ARBA" id="ARBA00022949"/>
    </source>
</evidence>
<feature type="region of interest" description="Disordered" evidence="6">
    <location>
        <begin position="1"/>
        <end position="169"/>
    </location>
</feature>
<evidence type="ECO:0000256" key="6">
    <source>
        <dbReference type="SAM" id="MobiDB-lite"/>
    </source>
</evidence>
<reference evidence="9" key="4">
    <citation type="submission" date="2025-09" db="UniProtKB">
        <authorList>
            <consortium name="Ensembl"/>
        </authorList>
    </citation>
    <scope>IDENTIFICATION</scope>
</reference>
<feature type="compositionally biased region" description="Polar residues" evidence="6">
    <location>
        <begin position="1641"/>
        <end position="1653"/>
    </location>
</feature>
<feature type="compositionally biased region" description="Polar residues" evidence="6">
    <location>
        <begin position="101"/>
        <end position="110"/>
    </location>
</feature>
<evidence type="ECO:0000259" key="7">
    <source>
        <dbReference type="PROSITE" id="PS50002"/>
    </source>
</evidence>
<dbReference type="Gene3D" id="2.30.30.40">
    <property type="entry name" value="SH3 Domains"/>
    <property type="match status" value="3"/>
</dbReference>
<feature type="compositionally biased region" description="Polar residues" evidence="6">
    <location>
        <begin position="155"/>
        <end position="169"/>
    </location>
</feature>
<dbReference type="GO" id="GO:0070161">
    <property type="term" value="C:anchoring junction"/>
    <property type="evidence" value="ECO:0007669"/>
    <property type="project" value="UniProtKB-SubCell"/>
</dbReference>
<dbReference type="Bgee" id="ENSAMXG00000006003">
    <property type="expression patterns" value="Expressed in heart and 11 other cell types or tissues"/>
</dbReference>
<dbReference type="PANTHER" id="PTHR14167">
    <property type="entry name" value="SH3 DOMAIN-CONTAINING"/>
    <property type="match status" value="1"/>
</dbReference>
<evidence type="ECO:0000256" key="3">
    <source>
        <dbReference type="ARBA" id="ARBA00022737"/>
    </source>
</evidence>
<dbReference type="GO" id="GO:0005886">
    <property type="term" value="C:plasma membrane"/>
    <property type="evidence" value="ECO:0007669"/>
    <property type="project" value="TreeGrafter"/>
</dbReference>
<dbReference type="PANTHER" id="PTHR14167:SF56">
    <property type="entry name" value="SORBIN AND SH3 DOMAIN-CONTAINING PROTEIN 2"/>
    <property type="match status" value="1"/>
</dbReference>
<dbReference type="Pfam" id="PF00018">
    <property type="entry name" value="SH3_1"/>
    <property type="match status" value="1"/>
</dbReference>
<feature type="domain" description="SH3" evidence="7">
    <location>
        <begin position="1181"/>
        <end position="1242"/>
    </location>
</feature>
<feature type="compositionally biased region" description="Low complexity" evidence="6">
    <location>
        <begin position="780"/>
        <end position="798"/>
    </location>
</feature>
<dbReference type="PRINTS" id="PR00452">
    <property type="entry name" value="SH3DOMAIN"/>
</dbReference>
<dbReference type="SUPFAM" id="SSF50044">
    <property type="entry name" value="SH3-domain"/>
    <property type="match status" value="3"/>
</dbReference>
<feature type="compositionally biased region" description="Polar residues" evidence="6">
    <location>
        <begin position="224"/>
        <end position="247"/>
    </location>
</feature>
<feature type="compositionally biased region" description="Low complexity" evidence="6">
    <location>
        <begin position="360"/>
        <end position="370"/>
    </location>
</feature>
<feature type="domain" description="SH3" evidence="7">
    <location>
        <begin position="1106"/>
        <end position="1165"/>
    </location>
</feature>
<dbReference type="Proteomes" id="UP000018467">
    <property type="component" value="Unassembled WGS sequence"/>
</dbReference>
<dbReference type="SMART" id="SM00326">
    <property type="entry name" value="SH3"/>
    <property type="match status" value="3"/>
</dbReference>
<feature type="domain" description="SoHo" evidence="8">
    <location>
        <begin position="260"/>
        <end position="322"/>
    </location>
</feature>
<feature type="region of interest" description="Disordered" evidence="6">
    <location>
        <begin position="198"/>
        <end position="271"/>
    </location>
</feature>